<evidence type="ECO:0000313" key="2">
    <source>
        <dbReference type="Proteomes" id="UP001497516"/>
    </source>
</evidence>
<dbReference type="Pfam" id="PF14223">
    <property type="entry name" value="Retrotran_gag_2"/>
    <property type="match status" value="1"/>
</dbReference>
<accession>A0AAV2DBU7</accession>
<organism evidence="1 2">
    <name type="scientific">Linum trigynum</name>
    <dbReference type="NCBI Taxonomy" id="586398"/>
    <lineage>
        <taxon>Eukaryota</taxon>
        <taxon>Viridiplantae</taxon>
        <taxon>Streptophyta</taxon>
        <taxon>Embryophyta</taxon>
        <taxon>Tracheophyta</taxon>
        <taxon>Spermatophyta</taxon>
        <taxon>Magnoliopsida</taxon>
        <taxon>eudicotyledons</taxon>
        <taxon>Gunneridae</taxon>
        <taxon>Pentapetalae</taxon>
        <taxon>rosids</taxon>
        <taxon>fabids</taxon>
        <taxon>Malpighiales</taxon>
        <taxon>Linaceae</taxon>
        <taxon>Linum</taxon>
    </lineage>
</organism>
<protein>
    <submittedName>
        <fullName evidence="1">Uncharacterized protein</fullName>
    </submittedName>
</protein>
<reference evidence="1 2" key="1">
    <citation type="submission" date="2024-04" db="EMBL/GenBank/DDBJ databases">
        <authorList>
            <person name="Fracassetti M."/>
        </authorList>
    </citation>
    <scope>NUCLEOTIDE SEQUENCE [LARGE SCALE GENOMIC DNA]</scope>
</reference>
<evidence type="ECO:0000313" key="1">
    <source>
        <dbReference type="EMBL" id="CAL1371363.1"/>
    </source>
</evidence>
<dbReference type="Proteomes" id="UP001497516">
    <property type="component" value="Chromosome 2"/>
</dbReference>
<proteinExistence type="predicted"/>
<sequence length="92" mass="10391">MSPCVAPYVSAAGSSREVWTILERMFANQSRQRAMNLKEKLGREKKETRPVSLCLEAQRSIAAKLSLINAPISDEDLTLHFFRQSLYCAPCM</sequence>
<dbReference type="AlphaFoldDB" id="A0AAV2DBU7"/>
<dbReference type="PANTHER" id="PTHR47481:SF22">
    <property type="entry name" value="RETROTRANSPOSON GAG DOMAIN-CONTAINING PROTEIN"/>
    <property type="match status" value="1"/>
</dbReference>
<dbReference type="EMBL" id="OZ034815">
    <property type="protein sequence ID" value="CAL1371363.1"/>
    <property type="molecule type" value="Genomic_DNA"/>
</dbReference>
<keyword evidence="2" id="KW-1185">Reference proteome</keyword>
<name>A0AAV2DBU7_9ROSI</name>
<gene>
    <name evidence="1" type="ORF">LTRI10_LOCUS13434</name>
</gene>
<dbReference type="PANTHER" id="PTHR47481">
    <property type="match status" value="1"/>
</dbReference>